<evidence type="ECO:0000313" key="2">
    <source>
        <dbReference type="Proteomes" id="UP001370490"/>
    </source>
</evidence>
<sequence>MLRQVRNVFKSFPIITPPAWKLPGLLGATMGNHRVEDGTVKGGKRVTGTIFGLRKAYASLAIQEKPKCLPLMVIDFPVPTEKLLHELGAGFIRIGLECEKQEQKKRLMDEEVWTMYCNGCLLGHSVKREPNEEDLYVMQLLHMVSMGAGVLPNEANDELTYIRAHFQRVVGSSDSETYHMMNPDGNDGPELSIFFVRM</sequence>
<dbReference type="InterPro" id="IPR006460">
    <property type="entry name" value="MIZ1-like_pln"/>
</dbReference>
<dbReference type="PANTHER" id="PTHR31696">
    <property type="entry name" value="PROTEIN MIZU-KUSSEI 1"/>
    <property type="match status" value="1"/>
</dbReference>
<evidence type="ECO:0000313" key="1">
    <source>
        <dbReference type="EMBL" id="KAK6928951.1"/>
    </source>
</evidence>
<gene>
    <name evidence="1" type="ORF">RJ641_005156</name>
</gene>
<dbReference type="PANTHER" id="PTHR31696:SF73">
    <property type="entry name" value="EXPRESSED PROTEIN"/>
    <property type="match status" value="1"/>
</dbReference>
<keyword evidence="2" id="KW-1185">Reference proteome</keyword>
<comment type="caution">
    <text evidence="1">The sequence shown here is derived from an EMBL/GenBank/DDBJ whole genome shotgun (WGS) entry which is preliminary data.</text>
</comment>
<dbReference type="Pfam" id="PF04759">
    <property type="entry name" value="DUF617"/>
    <property type="match status" value="1"/>
</dbReference>
<protein>
    <submittedName>
        <fullName evidence="1">Protein MIZU-KUSSEI 1-like, plant</fullName>
    </submittedName>
</protein>
<proteinExistence type="predicted"/>
<dbReference type="NCBIfam" id="TIGR01570">
    <property type="entry name" value="A_thal_3588"/>
    <property type="match status" value="1"/>
</dbReference>
<accession>A0AAN8Z8K2</accession>
<dbReference type="GO" id="GO:0010274">
    <property type="term" value="P:hydrotropism"/>
    <property type="evidence" value="ECO:0007669"/>
    <property type="project" value="InterPro"/>
</dbReference>
<dbReference type="EMBL" id="JBAMMX010000013">
    <property type="protein sequence ID" value="KAK6928951.1"/>
    <property type="molecule type" value="Genomic_DNA"/>
</dbReference>
<name>A0AAN8Z8K2_9MAGN</name>
<dbReference type="AlphaFoldDB" id="A0AAN8Z8K2"/>
<reference evidence="1 2" key="1">
    <citation type="submission" date="2023-12" db="EMBL/GenBank/DDBJ databases">
        <title>A high-quality genome assembly for Dillenia turbinata (Dilleniales).</title>
        <authorList>
            <person name="Chanderbali A."/>
        </authorList>
    </citation>
    <scope>NUCLEOTIDE SEQUENCE [LARGE SCALE GENOMIC DNA]</scope>
    <source>
        <strain evidence="1">LSX21</strain>
        <tissue evidence="1">Leaf</tissue>
    </source>
</reference>
<organism evidence="1 2">
    <name type="scientific">Dillenia turbinata</name>
    <dbReference type="NCBI Taxonomy" id="194707"/>
    <lineage>
        <taxon>Eukaryota</taxon>
        <taxon>Viridiplantae</taxon>
        <taxon>Streptophyta</taxon>
        <taxon>Embryophyta</taxon>
        <taxon>Tracheophyta</taxon>
        <taxon>Spermatophyta</taxon>
        <taxon>Magnoliopsida</taxon>
        <taxon>eudicotyledons</taxon>
        <taxon>Gunneridae</taxon>
        <taxon>Pentapetalae</taxon>
        <taxon>Dilleniales</taxon>
        <taxon>Dilleniaceae</taxon>
        <taxon>Dillenia</taxon>
    </lineage>
</organism>
<dbReference type="Proteomes" id="UP001370490">
    <property type="component" value="Unassembled WGS sequence"/>
</dbReference>